<feature type="non-terminal residue" evidence="6">
    <location>
        <position position="1"/>
    </location>
</feature>
<dbReference type="GO" id="GO:0005737">
    <property type="term" value="C:cytoplasm"/>
    <property type="evidence" value="ECO:0007669"/>
    <property type="project" value="TreeGrafter"/>
</dbReference>
<dbReference type="Pfam" id="PF00004">
    <property type="entry name" value="AAA"/>
    <property type="match status" value="1"/>
</dbReference>
<evidence type="ECO:0000256" key="1">
    <source>
        <dbReference type="ARBA" id="ARBA00022741"/>
    </source>
</evidence>
<dbReference type="Gene3D" id="3.40.50.300">
    <property type="entry name" value="P-loop containing nucleotide triphosphate hydrolases"/>
    <property type="match status" value="2"/>
</dbReference>
<dbReference type="InterPro" id="IPR001270">
    <property type="entry name" value="ClpA/B"/>
</dbReference>
<dbReference type="CDD" id="cd00009">
    <property type="entry name" value="AAA"/>
    <property type="match status" value="1"/>
</dbReference>
<dbReference type="GO" id="GO:0016887">
    <property type="term" value="F:ATP hydrolysis activity"/>
    <property type="evidence" value="ECO:0007669"/>
    <property type="project" value="InterPro"/>
</dbReference>
<accession>A0A1F4V313</accession>
<evidence type="ECO:0000256" key="2">
    <source>
        <dbReference type="ARBA" id="ARBA00022840"/>
    </source>
</evidence>
<feature type="domain" description="Clp ATPase C-terminal" evidence="5">
    <location>
        <begin position="531"/>
        <end position="616"/>
    </location>
</feature>
<keyword evidence="2" id="KW-0067">ATP-binding</keyword>
<dbReference type="AlphaFoldDB" id="A0A1F4V313"/>
<dbReference type="InterPro" id="IPR027417">
    <property type="entry name" value="P-loop_NTPase"/>
</dbReference>
<dbReference type="SMART" id="SM01086">
    <property type="entry name" value="ClpB_D2-small"/>
    <property type="match status" value="1"/>
</dbReference>
<dbReference type="Pfam" id="PF17871">
    <property type="entry name" value="AAA_lid_9"/>
    <property type="match status" value="1"/>
</dbReference>
<gene>
    <name evidence="6" type="ORF">A2W32_00955</name>
</gene>
<dbReference type="SMART" id="SM00382">
    <property type="entry name" value="AAA"/>
    <property type="match status" value="2"/>
</dbReference>
<dbReference type="Pfam" id="PF10431">
    <property type="entry name" value="ClpB_D2-small"/>
    <property type="match status" value="1"/>
</dbReference>
<dbReference type="InterPro" id="IPR019489">
    <property type="entry name" value="Clp_ATPase_C"/>
</dbReference>
<dbReference type="PANTHER" id="PTHR11638">
    <property type="entry name" value="ATP-DEPENDENT CLP PROTEASE"/>
    <property type="match status" value="1"/>
</dbReference>
<dbReference type="SUPFAM" id="SSF52540">
    <property type="entry name" value="P-loop containing nucleoside triphosphate hydrolases"/>
    <property type="match status" value="2"/>
</dbReference>
<proteinExistence type="predicted"/>
<dbReference type="Gene3D" id="1.10.8.60">
    <property type="match status" value="2"/>
</dbReference>
<evidence type="ECO:0000313" key="6">
    <source>
        <dbReference type="EMBL" id="OGC51595.1"/>
    </source>
</evidence>
<dbReference type="Proteomes" id="UP000177371">
    <property type="component" value="Unassembled WGS sequence"/>
</dbReference>
<evidence type="ECO:0000256" key="3">
    <source>
        <dbReference type="ARBA" id="ARBA00023186"/>
    </source>
</evidence>
<organism evidence="6 7">
    <name type="scientific">candidate division WWE3 bacterium RBG_16_37_10</name>
    <dbReference type="NCBI Taxonomy" id="1802610"/>
    <lineage>
        <taxon>Bacteria</taxon>
        <taxon>Katanobacteria</taxon>
    </lineage>
</organism>
<keyword evidence="1" id="KW-0547">Nucleotide-binding</keyword>
<name>A0A1F4V313_UNCKA</name>
<feature type="domain" description="AAA+ ATPase" evidence="4">
    <location>
        <begin position="365"/>
        <end position="532"/>
    </location>
</feature>
<sequence length="621" mass="68970">YKSNIATVSQTVKWIEDEREKLRKLFFWQDDYTLSIMGGIGKGMTGRVTPLLDSVSEDFTKKAQKGWIKDIVGRKAEIARLAEILSGTNKNVLIIGEPGSGKTSIVKGLAFNIVRGIDFGDLKYKRIVRLETGGLIAGAKSPGEIADKINKIMEEVEKSGDIVLFIDEIHTLIAGSNDENGDGSNIFSLLQPHLEGTKVQFIGATNIENYRKHIEPNGSFARMFEIMELPQASKDDTLEILKFTAKYFELDYGITITYPALQKVVELSEKLIHERVLPDKAIDVINRTATRVAHSTKYLTVEEVSVEISSLTHVPVSALSEEESTKLLNIEQALKKRVIGQDEALVQVGAALKRARVGIRNENKPIASFLFVGTTGVGKTETAKALAREYFGDEKTMIRLDMSEYQQADSIDRLIGSPDAKTKGILTEAVRTKPFALLLLDEIEKANSNILLTFLQVLDDGRLTDSTGRVIDFTNTIIIATSNVGTRAIQEISQRNGQFKEMQDTAMKEVREKFAPEFLNRFNGIIVFKPLDIPSATKIADLMLNSVRKMAEAKGIKVTFKPELINELVNKGYNPEWGARPLARVIENSVETYLATKLLANEIKQGDEIELGLEVFAEAQN</sequence>
<keyword evidence="3" id="KW-0143">Chaperone</keyword>
<dbReference type="EMBL" id="MEUT01000016">
    <property type="protein sequence ID" value="OGC51595.1"/>
    <property type="molecule type" value="Genomic_DNA"/>
</dbReference>
<dbReference type="InterPro" id="IPR050130">
    <property type="entry name" value="ClpA_ClpB"/>
</dbReference>
<reference evidence="6 7" key="1">
    <citation type="journal article" date="2016" name="Nat. Commun.">
        <title>Thousands of microbial genomes shed light on interconnected biogeochemical processes in an aquifer system.</title>
        <authorList>
            <person name="Anantharaman K."/>
            <person name="Brown C.T."/>
            <person name="Hug L.A."/>
            <person name="Sharon I."/>
            <person name="Castelle C.J."/>
            <person name="Probst A.J."/>
            <person name="Thomas B.C."/>
            <person name="Singh A."/>
            <person name="Wilkins M.J."/>
            <person name="Karaoz U."/>
            <person name="Brodie E.L."/>
            <person name="Williams K.H."/>
            <person name="Hubbard S.S."/>
            <person name="Banfield J.F."/>
        </authorList>
    </citation>
    <scope>NUCLEOTIDE SEQUENCE [LARGE SCALE GENOMIC DNA]</scope>
</reference>
<comment type="caution">
    <text evidence="6">The sequence shown here is derived from an EMBL/GenBank/DDBJ whole genome shotgun (WGS) entry which is preliminary data.</text>
</comment>
<dbReference type="InterPro" id="IPR003593">
    <property type="entry name" value="AAA+_ATPase"/>
</dbReference>
<dbReference type="GO" id="GO:0005524">
    <property type="term" value="F:ATP binding"/>
    <property type="evidence" value="ECO:0007669"/>
    <property type="project" value="UniProtKB-KW"/>
</dbReference>
<protein>
    <recommendedName>
        <fullName evidence="8">ATP-dependent Clp protease ATP-binding subunit</fullName>
    </recommendedName>
</protein>
<dbReference type="PRINTS" id="PR00300">
    <property type="entry name" value="CLPPROTEASEA"/>
</dbReference>
<dbReference type="PANTHER" id="PTHR11638:SF175">
    <property type="entry name" value="ATP-DEPENDENT CLP PROTEASE, ATP-BINDING SUBUNIT CLPC"/>
    <property type="match status" value="1"/>
</dbReference>
<feature type="domain" description="AAA+ ATPase" evidence="4">
    <location>
        <begin position="88"/>
        <end position="233"/>
    </location>
</feature>
<dbReference type="Pfam" id="PF07724">
    <property type="entry name" value="AAA_2"/>
    <property type="match status" value="1"/>
</dbReference>
<evidence type="ECO:0000259" key="5">
    <source>
        <dbReference type="SMART" id="SM01086"/>
    </source>
</evidence>
<dbReference type="STRING" id="1802610.A2W32_00955"/>
<evidence type="ECO:0008006" key="8">
    <source>
        <dbReference type="Google" id="ProtNLM"/>
    </source>
</evidence>
<dbReference type="CDD" id="cd19499">
    <property type="entry name" value="RecA-like_ClpB_Hsp104-like"/>
    <property type="match status" value="1"/>
</dbReference>
<dbReference type="InterPro" id="IPR041546">
    <property type="entry name" value="ClpA/ClpB_AAA_lid"/>
</dbReference>
<dbReference type="InterPro" id="IPR003959">
    <property type="entry name" value="ATPase_AAA_core"/>
</dbReference>
<evidence type="ECO:0000313" key="7">
    <source>
        <dbReference type="Proteomes" id="UP000177371"/>
    </source>
</evidence>
<dbReference type="GO" id="GO:0034605">
    <property type="term" value="P:cellular response to heat"/>
    <property type="evidence" value="ECO:0007669"/>
    <property type="project" value="TreeGrafter"/>
</dbReference>
<evidence type="ECO:0000259" key="4">
    <source>
        <dbReference type="SMART" id="SM00382"/>
    </source>
</evidence>